<dbReference type="AlphaFoldDB" id="A0A543N2N8"/>
<dbReference type="Proteomes" id="UP000317422">
    <property type="component" value="Unassembled WGS sequence"/>
</dbReference>
<accession>A0A543N2N8</accession>
<organism evidence="1 2">
    <name type="scientific">Haloactinospora alba</name>
    <dbReference type="NCBI Taxonomy" id="405555"/>
    <lineage>
        <taxon>Bacteria</taxon>
        <taxon>Bacillati</taxon>
        <taxon>Actinomycetota</taxon>
        <taxon>Actinomycetes</taxon>
        <taxon>Streptosporangiales</taxon>
        <taxon>Nocardiopsidaceae</taxon>
        <taxon>Haloactinospora</taxon>
    </lineage>
</organism>
<comment type="caution">
    <text evidence="1">The sequence shown here is derived from an EMBL/GenBank/DDBJ whole genome shotgun (WGS) entry which is preliminary data.</text>
</comment>
<sequence length="143" mass="15344">MTLTEEVANLLVSLDVGTYHADGTPGGTIYLTALPPRPDVALAVALYGGGSEASVLHPYDEPRVQVRTRGTAEDVRTGERLAQDAYDALHGLGMRTMPGGTWLQLAVGLQSGPAYMGRDDSGRHEWTVNVRIEVQRSTPNRTG</sequence>
<gene>
    <name evidence="1" type="ORF">FHX37_4629</name>
</gene>
<evidence type="ECO:0000313" key="1">
    <source>
        <dbReference type="EMBL" id="TQN26091.1"/>
    </source>
</evidence>
<keyword evidence="2" id="KW-1185">Reference proteome</keyword>
<evidence type="ECO:0008006" key="3">
    <source>
        <dbReference type="Google" id="ProtNLM"/>
    </source>
</evidence>
<name>A0A543N2N8_9ACTN</name>
<protein>
    <recommendedName>
        <fullName evidence="3">Tail terminator</fullName>
    </recommendedName>
</protein>
<dbReference type="EMBL" id="VFQC01000004">
    <property type="protein sequence ID" value="TQN26091.1"/>
    <property type="molecule type" value="Genomic_DNA"/>
</dbReference>
<evidence type="ECO:0000313" key="2">
    <source>
        <dbReference type="Proteomes" id="UP000317422"/>
    </source>
</evidence>
<dbReference type="InterPro" id="IPR024411">
    <property type="entry name" value="Tail_terminator_phage"/>
</dbReference>
<dbReference type="OrthoDB" id="4953313at2"/>
<reference evidence="1 2" key="1">
    <citation type="submission" date="2019-06" db="EMBL/GenBank/DDBJ databases">
        <title>Sequencing the genomes of 1000 actinobacteria strains.</title>
        <authorList>
            <person name="Klenk H.-P."/>
        </authorList>
    </citation>
    <scope>NUCLEOTIDE SEQUENCE [LARGE SCALE GENOMIC DNA]</scope>
    <source>
        <strain evidence="1 2">DSM 45015</strain>
    </source>
</reference>
<dbReference type="RefSeq" id="WP_141926323.1">
    <property type="nucleotide sequence ID" value="NZ_VFQC01000004.1"/>
</dbReference>
<dbReference type="Pfam" id="PF12691">
    <property type="entry name" value="Phage_tail_terminator_6"/>
    <property type="match status" value="1"/>
</dbReference>
<proteinExistence type="predicted"/>